<dbReference type="RefSeq" id="WP_108825695.1">
    <property type="nucleotide sequence ID" value="NZ_CP023004.1"/>
</dbReference>
<dbReference type="AlphaFoldDB" id="A0A2U8E4V2"/>
<proteinExistence type="predicted"/>
<feature type="transmembrane region" description="Helical" evidence="1">
    <location>
        <begin position="7"/>
        <end position="27"/>
    </location>
</feature>
<evidence type="ECO:0000313" key="3">
    <source>
        <dbReference type="Proteomes" id="UP000244896"/>
    </source>
</evidence>
<accession>A0A2U8E4V2</accession>
<evidence type="ECO:0000256" key="1">
    <source>
        <dbReference type="SAM" id="Phobius"/>
    </source>
</evidence>
<name>A0A2U8E4V2_9BACT</name>
<sequence>MTRPAKTALYWIIGIATSLAGVAIVRLVAPQFDAKPSAILGSIGHIVALGGLVVIAFGVRQRVWAQSVENGAKTKPDSEKPDDSP</sequence>
<dbReference type="Proteomes" id="UP000244896">
    <property type="component" value="Chromosome"/>
</dbReference>
<evidence type="ECO:0000313" key="2">
    <source>
        <dbReference type="EMBL" id="AWI09881.1"/>
    </source>
</evidence>
<keyword evidence="3" id="KW-1185">Reference proteome</keyword>
<gene>
    <name evidence="2" type="ORF">CKA38_12030</name>
</gene>
<keyword evidence="1" id="KW-0812">Transmembrane</keyword>
<dbReference type="KEGG" id="elut:CKA38_12030"/>
<feature type="transmembrane region" description="Helical" evidence="1">
    <location>
        <begin position="39"/>
        <end position="59"/>
    </location>
</feature>
<protein>
    <submittedName>
        <fullName evidence="2">Uncharacterized protein</fullName>
    </submittedName>
</protein>
<dbReference type="EMBL" id="CP023004">
    <property type="protein sequence ID" value="AWI09881.1"/>
    <property type="molecule type" value="Genomic_DNA"/>
</dbReference>
<organism evidence="2 3">
    <name type="scientific">Ereboglobus luteus</name>
    <dbReference type="NCBI Taxonomy" id="1796921"/>
    <lineage>
        <taxon>Bacteria</taxon>
        <taxon>Pseudomonadati</taxon>
        <taxon>Verrucomicrobiota</taxon>
        <taxon>Opitutia</taxon>
        <taxon>Opitutales</taxon>
        <taxon>Opitutaceae</taxon>
        <taxon>Ereboglobus</taxon>
    </lineage>
</organism>
<keyword evidence="1" id="KW-1133">Transmembrane helix</keyword>
<keyword evidence="1" id="KW-0472">Membrane</keyword>
<reference evidence="2 3" key="1">
    <citation type="journal article" date="2018" name="Syst. Appl. Microbiol.">
        <title>Ereboglobus luteus gen. nov. sp. nov. from cockroach guts, and new insights into the oxygen relationship of the genera Opitutus and Didymococcus (Verrucomicrobia: Opitutaceae).</title>
        <authorList>
            <person name="Tegtmeier D."/>
            <person name="Belitz A."/>
            <person name="Radek R."/>
            <person name="Heimerl T."/>
            <person name="Brune A."/>
        </authorList>
    </citation>
    <scope>NUCLEOTIDE SEQUENCE [LARGE SCALE GENOMIC DNA]</scope>
    <source>
        <strain evidence="2 3">Ho45</strain>
    </source>
</reference>